<dbReference type="InterPro" id="IPR036890">
    <property type="entry name" value="HATPase_C_sf"/>
</dbReference>
<organism evidence="1">
    <name type="scientific">Auxenochlorella protothecoides</name>
    <name type="common">Green microalga</name>
    <name type="synonym">Chlorella protothecoides</name>
    <dbReference type="NCBI Taxonomy" id="3075"/>
    <lineage>
        <taxon>Eukaryota</taxon>
        <taxon>Viridiplantae</taxon>
        <taxon>Chlorophyta</taxon>
        <taxon>core chlorophytes</taxon>
        <taxon>Trebouxiophyceae</taxon>
        <taxon>Chlorellales</taxon>
        <taxon>Chlorellaceae</taxon>
        <taxon>Auxenochlorella</taxon>
    </lineage>
</organism>
<feature type="non-terminal residue" evidence="1">
    <location>
        <position position="1"/>
    </location>
</feature>
<name>A0A1D2A237_AUXPR</name>
<dbReference type="EMBL" id="GDKF01005384">
    <property type="protein sequence ID" value="JAT73238.1"/>
    <property type="molecule type" value="Transcribed_RNA"/>
</dbReference>
<reference evidence="1" key="1">
    <citation type="submission" date="2015-08" db="EMBL/GenBank/DDBJ databases">
        <authorList>
            <person name="Babu N.S."/>
            <person name="Beckwith C.J."/>
            <person name="Beseler K.G."/>
            <person name="Brison A."/>
            <person name="Carone J.V."/>
            <person name="Caskin T.P."/>
            <person name="Diamond M."/>
            <person name="Durham M.E."/>
            <person name="Foxe J.M."/>
            <person name="Go M."/>
            <person name="Henderson B.A."/>
            <person name="Jones I.B."/>
            <person name="McGettigan J.A."/>
            <person name="Micheletti S.J."/>
            <person name="Nasrallah M.E."/>
            <person name="Ortiz D."/>
            <person name="Piller C.R."/>
            <person name="Privatt S.R."/>
            <person name="Schneider S.L."/>
            <person name="Sharp S."/>
            <person name="Smith T.C."/>
            <person name="Stanton J.D."/>
            <person name="Ullery H.E."/>
            <person name="Wilson R.J."/>
            <person name="Serrano M.G."/>
            <person name="Buck G."/>
            <person name="Lee V."/>
            <person name="Wang Y."/>
            <person name="Carvalho R."/>
            <person name="Voegtly L."/>
            <person name="Shi R."/>
            <person name="Duckworth R."/>
            <person name="Johnson A."/>
            <person name="Loviza R."/>
            <person name="Walstead R."/>
            <person name="Shah Z."/>
            <person name="Kiflezghi M."/>
            <person name="Wade K."/>
            <person name="Ball S.L."/>
            <person name="Bradley K.W."/>
            <person name="Asai D.J."/>
            <person name="Bowman C.A."/>
            <person name="Russell D.A."/>
            <person name="Pope W.H."/>
            <person name="Jacobs-Sera D."/>
            <person name="Hendrix R.W."/>
            <person name="Hatfull G.F."/>
        </authorList>
    </citation>
    <scope>NUCLEOTIDE SEQUENCE</scope>
</reference>
<evidence type="ECO:0000313" key="1">
    <source>
        <dbReference type="EMBL" id="JAT73238.1"/>
    </source>
</evidence>
<dbReference type="AlphaFoldDB" id="A0A1D2A237"/>
<sequence length="453" mass="48087">FYTPSSILRLHNPFIMDVHVDGKAVFAAVSGILGGAARACSRDPRPAQRTIRVDVTCSTNPDCTVFRVADDGPGMPEAPDSMTHLMASLTSALEDGSQSTYKLQLRSTTCNQSVIATYQRERLAGIWYPTIGPELAPKHQAFSGTDVSLSIAGRLDRQVVQDLSQRLKGYVVLTAAITPRAMFKFSVEQPDEPLRRWVSPFENKDVTSAQEALRAGLTQWASLSTTSPATQTAPPGIGIGHAASRAARWHAYAGVVLRHGAGPTGQQAGPAARVDIHAYLEHEATDPSQAAHDALAGLDWAEFGLRHDASGPVPTLHDETGMPGPLRSCVVVLHLAPARTAGQTPKPLAPRAQAMLMRAATTSALLELKAADPARLRSRREQSLARALPCLAGALVDLARQGEGGGGLLAHACALFGGCREAELEGRLVGALQAAVRRGRASRRLELGLAAEE</sequence>
<dbReference type="SUPFAM" id="SSF55874">
    <property type="entry name" value="ATPase domain of HSP90 chaperone/DNA topoisomerase II/histidine kinase"/>
    <property type="match status" value="1"/>
</dbReference>
<accession>A0A1D2A237</accession>
<gene>
    <name evidence="1" type="ORF">g.43902</name>
</gene>
<proteinExistence type="predicted"/>
<protein>
    <submittedName>
        <fullName evidence="1">Uncharacterized protein</fullName>
    </submittedName>
</protein>